<keyword evidence="5 7" id="KW-0472">Membrane</keyword>
<keyword evidence="2 7" id="KW-0812">Transmembrane</keyword>
<protein>
    <submittedName>
        <fullName evidence="9">Cytochrome c biogenesis protein ResB</fullName>
    </submittedName>
</protein>
<feature type="transmembrane region" description="Helical" evidence="7">
    <location>
        <begin position="455"/>
        <end position="474"/>
    </location>
</feature>
<organism evidence="9 10">
    <name type="scientific">Actinoallomurus spadix</name>
    <dbReference type="NCBI Taxonomy" id="79912"/>
    <lineage>
        <taxon>Bacteria</taxon>
        <taxon>Bacillati</taxon>
        <taxon>Actinomycetota</taxon>
        <taxon>Actinomycetes</taxon>
        <taxon>Streptosporangiales</taxon>
        <taxon>Thermomonosporaceae</taxon>
        <taxon>Actinoallomurus</taxon>
    </lineage>
</organism>
<reference evidence="9 10" key="1">
    <citation type="journal article" date="2019" name="Int. J. Syst. Evol. Microbiol.">
        <title>The Global Catalogue of Microorganisms (GCM) 10K type strain sequencing project: providing services to taxonomists for standard genome sequencing and annotation.</title>
        <authorList>
            <consortium name="The Broad Institute Genomics Platform"/>
            <consortium name="The Broad Institute Genome Sequencing Center for Infectious Disease"/>
            <person name="Wu L."/>
            <person name="Ma J."/>
        </authorList>
    </citation>
    <scope>NUCLEOTIDE SEQUENCE [LARGE SCALE GENOMIC DNA]</scope>
    <source>
        <strain evidence="9 10">JCM 3146</strain>
    </source>
</reference>
<dbReference type="RefSeq" id="WP_252802625.1">
    <property type="nucleotide sequence ID" value="NZ_BAAABM010000016.1"/>
</dbReference>
<feature type="transmembrane region" description="Helical" evidence="7">
    <location>
        <begin position="186"/>
        <end position="207"/>
    </location>
</feature>
<feature type="transmembrane region" description="Helical" evidence="7">
    <location>
        <begin position="92"/>
        <end position="115"/>
    </location>
</feature>
<dbReference type="Pfam" id="PF05140">
    <property type="entry name" value="ResB"/>
    <property type="match status" value="1"/>
</dbReference>
<feature type="domain" description="ResB-like" evidence="8">
    <location>
        <begin position="38"/>
        <end position="499"/>
    </location>
</feature>
<dbReference type="PANTHER" id="PTHR31566:SF0">
    <property type="entry name" value="CYTOCHROME C BIOGENESIS PROTEIN CCS1, CHLOROPLASTIC"/>
    <property type="match status" value="1"/>
</dbReference>
<dbReference type="InterPro" id="IPR023494">
    <property type="entry name" value="Cyt_c_bgen_Ccs1/CcsB/ResB"/>
</dbReference>
<gene>
    <name evidence="9" type="ORF">GCM10010151_24480</name>
</gene>
<accession>A0ABN0WDS4</accession>
<name>A0ABN0WDS4_9ACTN</name>
<proteinExistence type="predicted"/>
<evidence type="ECO:0000256" key="7">
    <source>
        <dbReference type="SAM" id="Phobius"/>
    </source>
</evidence>
<evidence type="ECO:0000256" key="2">
    <source>
        <dbReference type="ARBA" id="ARBA00022692"/>
    </source>
</evidence>
<keyword evidence="3" id="KW-0201">Cytochrome c-type biogenesis</keyword>
<sequence length="536" mass="57869">MSVDAPETQAAPQAPRERPAGIGLFGWLRWGWRQLTSMRTALVLLFLVALGTVPGSFLPQRGLAPEKVTAFFQQHKTLAPWLDRLSLFDVFAAPWFAAIYILLFVSLAGCVLPRAKHHFVQLRSRPPKAPRNLGRLPESASYETDAAPDEVLAEARAILKDRRFRVDAHDDAVAAEKGYLRETGNLVFHLALLVLLFAVGSGAAFGYKGNVLVTEGEGFSNTVASYDAFKGGRSFTASKLPPFTVWLDSFSASYLPSGPNRGQPTNFSAKVRYQNGLSSPVRSYDLKVNHPLNVDGARVYLLGHGYAPRFTVRDGKGQVAFQGAVPFLPTNEATYASEGVIKVPDAQPDQLGFIGLFWPTAVPNQQGKVVSAFPAAWNPQVALFAFKGDLGLSNGAPQSVYKLETGKLKPILMGNKVKPLAAGQTLQLPGGAGSVTFDGYRQYVTLQVNHDPGRVPALAAGIVAILGIVTSFLVRRRRVWVRAKAAEGGRTVVQVGGLTLGGATPDFEAIVERLKKAAPEQPRSTAPDESPNMDEE</sequence>
<keyword evidence="4 7" id="KW-1133">Transmembrane helix</keyword>
<evidence type="ECO:0000259" key="8">
    <source>
        <dbReference type="Pfam" id="PF05140"/>
    </source>
</evidence>
<evidence type="ECO:0000256" key="3">
    <source>
        <dbReference type="ARBA" id="ARBA00022748"/>
    </source>
</evidence>
<feature type="transmembrane region" description="Helical" evidence="7">
    <location>
        <begin position="41"/>
        <end position="58"/>
    </location>
</feature>
<evidence type="ECO:0000256" key="5">
    <source>
        <dbReference type="ARBA" id="ARBA00023136"/>
    </source>
</evidence>
<feature type="region of interest" description="Disordered" evidence="6">
    <location>
        <begin position="514"/>
        <end position="536"/>
    </location>
</feature>
<dbReference type="EMBL" id="BAAABM010000016">
    <property type="protein sequence ID" value="GAA0333833.1"/>
    <property type="molecule type" value="Genomic_DNA"/>
</dbReference>
<evidence type="ECO:0000256" key="4">
    <source>
        <dbReference type="ARBA" id="ARBA00022989"/>
    </source>
</evidence>
<evidence type="ECO:0000256" key="6">
    <source>
        <dbReference type="SAM" id="MobiDB-lite"/>
    </source>
</evidence>
<keyword evidence="10" id="KW-1185">Reference proteome</keyword>
<evidence type="ECO:0000256" key="1">
    <source>
        <dbReference type="ARBA" id="ARBA00004141"/>
    </source>
</evidence>
<dbReference type="Proteomes" id="UP001501822">
    <property type="component" value="Unassembled WGS sequence"/>
</dbReference>
<dbReference type="InterPro" id="IPR007816">
    <property type="entry name" value="ResB-like_domain"/>
</dbReference>
<comment type="subcellular location">
    <subcellularLocation>
        <location evidence="1">Membrane</location>
        <topology evidence="1">Multi-pass membrane protein</topology>
    </subcellularLocation>
</comment>
<evidence type="ECO:0000313" key="10">
    <source>
        <dbReference type="Proteomes" id="UP001501822"/>
    </source>
</evidence>
<comment type="caution">
    <text evidence="9">The sequence shown here is derived from an EMBL/GenBank/DDBJ whole genome shotgun (WGS) entry which is preliminary data.</text>
</comment>
<dbReference type="PANTHER" id="PTHR31566">
    <property type="entry name" value="CYTOCHROME C BIOGENESIS PROTEIN CCS1, CHLOROPLASTIC"/>
    <property type="match status" value="1"/>
</dbReference>
<evidence type="ECO:0000313" key="9">
    <source>
        <dbReference type="EMBL" id="GAA0333833.1"/>
    </source>
</evidence>